<dbReference type="AlphaFoldDB" id="A0AAU9JIS2"/>
<feature type="domain" description="USP" evidence="2">
    <location>
        <begin position="283"/>
        <end position="534"/>
    </location>
</feature>
<comment type="caution">
    <text evidence="3">The sequence shown here is derived from an EMBL/GenBank/DDBJ whole genome shotgun (WGS) entry which is preliminary data.</text>
</comment>
<gene>
    <name evidence="3" type="ORF">BSTOLATCC_MIC28890</name>
</gene>
<keyword evidence="1" id="KW-0175">Coiled coil</keyword>
<dbReference type="InterPro" id="IPR038765">
    <property type="entry name" value="Papain-like_cys_pep_sf"/>
</dbReference>
<protein>
    <recommendedName>
        <fullName evidence="2">USP domain-containing protein</fullName>
    </recommendedName>
</protein>
<dbReference type="InterPro" id="IPR028889">
    <property type="entry name" value="USP"/>
</dbReference>
<name>A0AAU9JIS2_9CILI</name>
<feature type="coiled-coil region" evidence="1">
    <location>
        <begin position="167"/>
        <end position="211"/>
    </location>
</feature>
<dbReference type="Gene3D" id="3.90.70.10">
    <property type="entry name" value="Cysteine proteinases"/>
    <property type="match status" value="1"/>
</dbReference>
<keyword evidence="4" id="KW-1185">Reference proteome</keyword>
<reference evidence="3" key="1">
    <citation type="submission" date="2021-09" db="EMBL/GenBank/DDBJ databases">
        <authorList>
            <consortium name="AG Swart"/>
            <person name="Singh M."/>
            <person name="Singh A."/>
            <person name="Seah K."/>
            <person name="Emmerich C."/>
        </authorList>
    </citation>
    <scope>NUCLEOTIDE SEQUENCE</scope>
    <source>
        <strain evidence="3">ATCC30299</strain>
    </source>
</reference>
<evidence type="ECO:0000313" key="4">
    <source>
        <dbReference type="Proteomes" id="UP001162131"/>
    </source>
</evidence>
<organism evidence="3 4">
    <name type="scientific">Blepharisma stoltei</name>
    <dbReference type="NCBI Taxonomy" id="1481888"/>
    <lineage>
        <taxon>Eukaryota</taxon>
        <taxon>Sar</taxon>
        <taxon>Alveolata</taxon>
        <taxon>Ciliophora</taxon>
        <taxon>Postciliodesmatophora</taxon>
        <taxon>Heterotrichea</taxon>
        <taxon>Heterotrichida</taxon>
        <taxon>Blepharismidae</taxon>
        <taxon>Blepharisma</taxon>
    </lineage>
</organism>
<dbReference type="Pfam" id="PF00443">
    <property type="entry name" value="UCH"/>
    <property type="match status" value="1"/>
</dbReference>
<accession>A0AAU9JIS2</accession>
<sequence>MSSIQCCISGCKLKPEYLCGCTNPKSAVCITHLNSHGEPSIVSHPFENIFSRPLEKTKISLLARLREEKMKISAIKQKFISDETEFIKNAEDSLKNKIEALTSGIKVIDYYIVTIMAADEIERKSDDSLLNLLLLSPNEALLKINQVIKDNIDFGSIADNCCFEERQDMVNANALETNEKINKLEREVKELREEISSLRELKEEVKSLREFIALNAIDYSSNIEKQKSNKNNEESKEIVSVVKGLEKELQFQMNSFSASAPLSSLIPDTSLLNFPIIHKPPKPGLKDFGNTSYINSLIQVLASFKFFVEIIVESYDDLLKTLSKLLLSINYSSSQEVIDDLLLETATALAQAYPIINSNKDPKLLLEFIISKFNEVCPGYNLFTIVKHDKIVCALGHIDESGSKEIILNVSDLPNGQMKDAIDSLKALKLTDMNCSFCNKIQICTISMAYIELPCFLVISFRPNNNFVLPEMFCYQNSSYELFGAIKKVPDHRATDKYIALTKDDGVWSKYDNLESECRNIDFKGCYLAFYMSV</sequence>
<dbReference type="InterPro" id="IPR001394">
    <property type="entry name" value="Peptidase_C19_UCH"/>
</dbReference>
<dbReference type="EMBL" id="CAJZBQ010000028">
    <property type="protein sequence ID" value="CAG9321614.1"/>
    <property type="molecule type" value="Genomic_DNA"/>
</dbReference>
<dbReference type="PROSITE" id="PS50235">
    <property type="entry name" value="USP_3"/>
    <property type="match status" value="1"/>
</dbReference>
<dbReference type="GO" id="GO:0004843">
    <property type="term" value="F:cysteine-type deubiquitinase activity"/>
    <property type="evidence" value="ECO:0007669"/>
    <property type="project" value="InterPro"/>
</dbReference>
<dbReference type="Proteomes" id="UP001162131">
    <property type="component" value="Unassembled WGS sequence"/>
</dbReference>
<evidence type="ECO:0000256" key="1">
    <source>
        <dbReference type="SAM" id="Coils"/>
    </source>
</evidence>
<evidence type="ECO:0000313" key="3">
    <source>
        <dbReference type="EMBL" id="CAG9321614.1"/>
    </source>
</evidence>
<evidence type="ECO:0000259" key="2">
    <source>
        <dbReference type="PROSITE" id="PS50235"/>
    </source>
</evidence>
<proteinExistence type="predicted"/>
<dbReference type="GO" id="GO:0016579">
    <property type="term" value="P:protein deubiquitination"/>
    <property type="evidence" value="ECO:0007669"/>
    <property type="project" value="InterPro"/>
</dbReference>
<dbReference type="SUPFAM" id="SSF54001">
    <property type="entry name" value="Cysteine proteinases"/>
    <property type="match status" value="1"/>
</dbReference>